<sequence>MSHNEEDDAYKNHTLIANYGYKISDKIGFTTNYRFADARLEYDSINKDYRNDWDNSHEKESTVNFGFSYKPNVKFTNNLNFTSAYNSRTGNDIQSAYDSRFQKNGFWSYRDAINYKGIYNFNLDNSAVFGIEKEWNEMDYEKYNGRDDAIDRRYAEEVVSQYVDFQSRLTNNLYATAGIRFDDHTAAGREHSERVSLAYLFDDKNTKLKSSYGTGIKYPSLYEFYKNAGSSSLGAEHGKSFDFGMEKSFPEKGIRFDITYFNHKYEDMIEGQKRTGWLPQNVSGTVRSQGIELFSQYKFSNILNFDLNYTYNSTYDGADFDDPDMGPDSNGLFTNSQLARIPRHFINLSTKVSLVKDLNITLKTKWSD</sequence>
<accession>A0A382IDH2</accession>
<keyword evidence="3" id="KW-0410">Iron transport</keyword>
<dbReference type="InterPro" id="IPR039426">
    <property type="entry name" value="TonB-dep_rcpt-like"/>
</dbReference>
<dbReference type="InterPro" id="IPR036942">
    <property type="entry name" value="Beta-barrel_TonB_sf"/>
</dbReference>
<feature type="non-terminal residue" evidence="11">
    <location>
        <position position="368"/>
    </location>
</feature>
<protein>
    <recommendedName>
        <fullName evidence="10">TonB-dependent receptor-like beta-barrel domain-containing protein</fullName>
    </recommendedName>
</protein>
<evidence type="ECO:0000256" key="2">
    <source>
        <dbReference type="ARBA" id="ARBA00022448"/>
    </source>
</evidence>
<keyword evidence="5" id="KW-0408">Iron</keyword>
<evidence type="ECO:0000256" key="6">
    <source>
        <dbReference type="ARBA" id="ARBA00023065"/>
    </source>
</evidence>
<feature type="domain" description="TonB-dependent receptor-like beta-barrel" evidence="10">
    <location>
        <begin position="17"/>
        <end position="350"/>
    </location>
</feature>
<evidence type="ECO:0000256" key="8">
    <source>
        <dbReference type="ARBA" id="ARBA00023136"/>
    </source>
</evidence>
<dbReference type="SUPFAM" id="SSF56935">
    <property type="entry name" value="Porins"/>
    <property type="match status" value="1"/>
</dbReference>
<organism evidence="11">
    <name type="scientific">marine metagenome</name>
    <dbReference type="NCBI Taxonomy" id="408172"/>
    <lineage>
        <taxon>unclassified sequences</taxon>
        <taxon>metagenomes</taxon>
        <taxon>ecological metagenomes</taxon>
    </lineage>
</organism>
<dbReference type="EMBL" id="UINC01066527">
    <property type="protein sequence ID" value="SVB97332.1"/>
    <property type="molecule type" value="Genomic_DNA"/>
</dbReference>
<dbReference type="PROSITE" id="PS52016">
    <property type="entry name" value="TONB_DEPENDENT_REC_3"/>
    <property type="match status" value="1"/>
</dbReference>
<evidence type="ECO:0000256" key="4">
    <source>
        <dbReference type="ARBA" id="ARBA00022692"/>
    </source>
</evidence>
<keyword evidence="2" id="KW-0813">Transport</keyword>
<gene>
    <name evidence="11" type="ORF">METZ01_LOCUS250186</name>
</gene>
<name>A0A382IDH2_9ZZZZ</name>
<keyword evidence="6" id="KW-0406">Ion transport</keyword>
<evidence type="ECO:0000256" key="5">
    <source>
        <dbReference type="ARBA" id="ARBA00023004"/>
    </source>
</evidence>
<comment type="subcellular location">
    <subcellularLocation>
        <location evidence="1">Cell outer membrane</location>
        <topology evidence="1">Multi-pass membrane protein</topology>
    </subcellularLocation>
</comment>
<evidence type="ECO:0000313" key="11">
    <source>
        <dbReference type="EMBL" id="SVB97332.1"/>
    </source>
</evidence>
<proteinExistence type="predicted"/>
<evidence type="ECO:0000256" key="7">
    <source>
        <dbReference type="ARBA" id="ARBA00023077"/>
    </source>
</evidence>
<evidence type="ECO:0000256" key="3">
    <source>
        <dbReference type="ARBA" id="ARBA00022496"/>
    </source>
</evidence>
<dbReference type="PANTHER" id="PTHR32552">
    <property type="entry name" value="FERRICHROME IRON RECEPTOR-RELATED"/>
    <property type="match status" value="1"/>
</dbReference>
<evidence type="ECO:0000256" key="1">
    <source>
        <dbReference type="ARBA" id="ARBA00004571"/>
    </source>
</evidence>
<evidence type="ECO:0000259" key="10">
    <source>
        <dbReference type="Pfam" id="PF00593"/>
    </source>
</evidence>
<dbReference type="GO" id="GO:0006826">
    <property type="term" value="P:iron ion transport"/>
    <property type="evidence" value="ECO:0007669"/>
    <property type="project" value="UniProtKB-KW"/>
</dbReference>
<keyword evidence="4" id="KW-0812">Transmembrane</keyword>
<dbReference type="Gene3D" id="2.40.170.20">
    <property type="entry name" value="TonB-dependent receptor, beta-barrel domain"/>
    <property type="match status" value="1"/>
</dbReference>
<keyword evidence="8" id="KW-0472">Membrane</keyword>
<dbReference type="Pfam" id="PF00593">
    <property type="entry name" value="TonB_dep_Rec_b-barrel"/>
    <property type="match status" value="1"/>
</dbReference>
<dbReference type="GO" id="GO:0009279">
    <property type="term" value="C:cell outer membrane"/>
    <property type="evidence" value="ECO:0007669"/>
    <property type="project" value="UniProtKB-SubCell"/>
</dbReference>
<dbReference type="PANTHER" id="PTHR32552:SF81">
    <property type="entry name" value="TONB-DEPENDENT OUTER MEMBRANE RECEPTOR"/>
    <property type="match status" value="1"/>
</dbReference>
<dbReference type="InterPro" id="IPR000531">
    <property type="entry name" value="Beta-barrel_TonB"/>
</dbReference>
<evidence type="ECO:0000256" key="9">
    <source>
        <dbReference type="ARBA" id="ARBA00023237"/>
    </source>
</evidence>
<keyword evidence="9" id="KW-0998">Cell outer membrane</keyword>
<keyword evidence="7" id="KW-0798">TonB box</keyword>
<reference evidence="11" key="1">
    <citation type="submission" date="2018-05" db="EMBL/GenBank/DDBJ databases">
        <authorList>
            <person name="Lanie J.A."/>
            <person name="Ng W.-L."/>
            <person name="Kazmierczak K.M."/>
            <person name="Andrzejewski T.M."/>
            <person name="Davidsen T.M."/>
            <person name="Wayne K.J."/>
            <person name="Tettelin H."/>
            <person name="Glass J.I."/>
            <person name="Rusch D."/>
            <person name="Podicherti R."/>
            <person name="Tsui H.-C.T."/>
            <person name="Winkler M.E."/>
        </authorList>
    </citation>
    <scope>NUCLEOTIDE SEQUENCE</scope>
</reference>
<dbReference type="AlphaFoldDB" id="A0A382IDH2"/>